<feature type="domain" description="SusD-like N-terminal" evidence="7">
    <location>
        <begin position="30"/>
        <end position="230"/>
    </location>
</feature>
<feature type="domain" description="RagB/SusD" evidence="6">
    <location>
        <begin position="353"/>
        <end position="489"/>
    </location>
</feature>
<evidence type="ECO:0000259" key="6">
    <source>
        <dbReference type="Pfam" id="PF07980"/>
    </source>
</evidence>
<dbReference type="RefSeq" id="WP_009197597.1">
    <property type="nucleotide sequence ID" value="NZ_AODQ01000216.1"/>
</dbReference>
<proteinExistence type="inferred from homology"/>
<gene>
    <name evidence="8" type="ORF">ADICEAN_04222</name>
</gene>
<dbReference type="InterPro" id="IPR012944">
    <property type="entry name" value="SusD_RagB_dom"/>
</dbReference>
<evidence type="ECO:0000256" key="5">
    <source>
        <dbReference type="ARBA" id="ARBA00023237"/>
    </source>
</evidence>
<dbReference type="EMBL" id="AODQ01000216">
    <property type="protein sequence ID" value="EMR00656.1"/>
    <property type="molecule type" value="Genomic_DNA"/>
</dbReference>
<evidence type="ECO:0000313" key="8">
    <source>
        <dbReference type="EMBL" id="EMR00656.1"/>
    </source>
</evidence>
<dbReference type="STRING" id="1279009.ADICEAN_04222"/>
<keyword evidence="4" id="KW-0472">Membrane</keyword>
<dbReference type="CDD" id="cd08977">
    <property type="entry name" value="SusD"/>
    <property type="match status" value="1"/>
</dbReference>
<keyword evidence="3" id="KW-0732">Signal</keyword>
<dbReference type="Proteomes" id="UP000011910">
    <property type="component" value="Unassembled WGS sequence"/>
</dbReference>
<evidence type="ECO:0000256" key="3">
    <source>
        <dbReference type="ARBA" id="ARBA00022729"/>
    </source>
</evidence>
<dbReference type="SUPFAM" id="SSF48452">
    <property type="entry name" value="TPR-like"/>
    <property type="match status" value="1"/>
</dbReference>
<organism evidence="8 9">
    <name type="scientific">Cesiribacter andamanensis AMV16</name>
    <dbReference type="NCBI Taxonomy" id="1279009"/>
    <lineage>
        <taxon>Bacteria</taxon>
        <taxon>Pseudomonadati</taxon>
        <taxon>Bacteroidota</taxon>
        <taxon>Cytophagia</taxon>
        <taxon>Cytophagales</taxon>
        <taxon>Cesiribacteraceae</taxon>
        <taxon>Cesiribacter</taxon>
    </lineage>
</organism>
<keyword evidence="9" id="KW-1185">Reference proteome</keyword>
<dbReference type="eggNOG" id="COG0702">
    <property type="taxonomic scope" value="Bacteria"/>
</dbReference>
<name>M7N0A7_9BACT</name>
<dbReference type="InterPro" id="IPR011990">
    <property type="entry name" value="TPR-like_helical_dom_sf"/>
</dbReference>
<protein>
    <submittedName>
        <fullName evidence="8">SusD family protein</fullName>
    </submittedName>
</protein>
<sequence>MNTLFSFKYWPSLTAFLLLGLGLGLSSCEDFLEEDPQDRIAQSNFYATAQDAESAVNAIYAYLGSYSAGNTAGIYHSTFWITVGLASDEMINNQLGTLWNDELGTFSHNAENANALEIWQMHYKVIYLANIAIDRIPLINMDPTLRDRLVNEAKFLRGLMYFNLVRMYGRVPLLVSENSPLFPEAASPEAIYGQIIQDLTAAEALPPDGSIQEGRATRGAAKALLAKVYLTQGNFPLASAKALEVINSGTYALWEDFADVFKLSSRGGKEAIFSVGFGDADGAIIFWEVGQFNVRLLPAELSRHRAAVSNTHGWQVATPDLYNSFSDEDERKAVTFMTELVADNGNVIPLSRIHIQKFWDSVADPTAGGSYNDFPVIRYADVLLIYAEAKAEEGDFTTANLYLNRVRNRAGLADVEITGIAAFREAILEERRKEFVAEGHRWFDLVRMNKLEEKVQQAKGLPVDPAYYLFPIPQRERNVNPNLPQNTGY</sequence>
<dbReference type="AlphaFoldDB" id="M7N0A7"/>
<comment type="similarity">
    <text evidence="2">Belongs to the SusD family.</text>
</comment>
<dbReference type="OrthoDB" id="691907at2"/>
<evidence type="ECO:0000256" key="4">
    <source>
        <dbReference type="ARBA" id="ARBA00023136"/>
    </source>
</evidence>
<dbReference type="Pfam" id="PF07980">
    <property type="entry name" value="SusD_RagB"/>
    <property type="match status" value="1"/>
</dbReference>
<accession>M7N0A7</accession>
<comment type="caution">
    <text evidence="8">The sequence shown here is derived from an EMBL/GenBank/DDBJ whole genome shotgun (WGS) entry which is preliminary data.</text>
</comment>
<dbReference type="GO" id="GO:0009279">
    <property type="term" value="C:cell outer membrane"/>
    <property type="evidence" value="ECO:0007669"/>
    <property type="project" value="UniProtKB-SubCell"/>
</dbReference>
<evidence type="ECO:0000256" key="1">
    <source>
        <dbReference type="ARBA" id="ARBA00004442"/>
    </source>
</evidence>
<evidence type="ECO:0000313" key="9">
    <source>
        <dbReference type="Proteomes" id="UP000011910"/>
    </source>
</evidence>
<comment type="subcellular location">
    <subcellularLocation>
        <location evidence="1">Cell outer membrane</location>
    </subcellularLocation>
</comment>
<dbReference type="Gene3D" id="1.25.40.390">
    <property type="match status" value="1"/>
</dbReference>
<dbReference type="Pfam" id="PF14322">
    <property type="entry name" value="SusD-like_3"/>
    <property type="match status" value="1"/>
</dbReference>
<keyword evidence="5" id="KW-0998">Cell outer membrane</keyword>
<reference evidence="8 9" key="1">
    <citation type="journal article" date="2013" name="Genome Announc.">
        <title>Draft Genome Sequence of Cesiribacter andamanensis Strain AMV16T, Isolated from a Soil Sample from a Mud Volcano in the Andaman Islands, India.</title>
        <authorList>
            <person name="Shivaji S."/>
            <person name="Ara S."/>
            <person name="Begum Z."/>
            <person name="Srinivas T.N."/>
            <person name="Singh A."/>
            <person name="Kumar Pinnaka A."/>
        </authorList>
    </citation>
    <scope>NUCLEOTIDE SEQUENCE [LARGE SCALE GENOMIC DNA]</scope>
    <source>
        <strain evidence="8 9">AMV16</strain>
    </source>
</reference>
<dbReference type="PATRIC" id="fig|1279009.4.peg.4244"/>
<evidence type="ECO:0000256" key="2">
    <source>
        <dbReference type="ARBA" id="ARBA00006275"/>
    </source>
</evidence>
<evidence type="ECO:0000259" key="7">
    <source>
        <dbReference type="Pfam" id="PF14322"/>
    </source>
</evidence>
<dbReference type="InterPro" id="IPR033985">
    <property type="entry name" value="SusD-like_N"/>
</dbReference>